<gene>
    <name evidence="3" type="ORF">CR105_09615</name>
</gene>
<dbReference type="RefSeq" id="WP_099788205.1">
    <property type="nucleotide sequence ID" value="NZ_JBHLYV010000031.1"/>
</dbReference>
<dbReference type="Proteomes" id="UP000230390">
    <property type="component" value="Unassembled WGS sequence"/>
</dbReference>
<evidence type="ECO:0000313" key="4">
    <source>
        <dbReference type="Proteomes" id="UP000230390"/>
    </source>
</evidence>
<feature type="chain" id="PRO_5013607438" description="DUF4382 domain-containing protein" evidence="1">
    <location>
        <begin position="26"/>
        <end position="408"/>
    </location>
</feature>
<organism evidence="3 4">
    <name type="scientific">Massilia eurypsychrophila</name>
    <dbReference type="NCBI Taxonomy" id="1485217"/>
    <lineage>
        <taxon>Bacteria</taxon>
        <taxon>Pseudomonadati</taxon>
        <taxon>Pseudomonadota</taxon>
        <taxon>Betaproteobacteria</taxon>
        <taxon>Burkholderiales</taxon>
        <taxon>Oxalobacteraceae</taxon>
        <taxon>Telluria group</taxon>
        <taxon>Massilia</taxon>
    </lineage>
</organism>
<dbReference type="AlphaFoldDB" id="A0A2G8TH81"/>
<proteinExistence type="predicted"/>
<dbReference type="OrthoDB" id="2111471at2"/>
<evidence type="ECO:0000313" key="3">
    <source>
        <dbReference type="EMBL" id="PIL45411.1"/>
    </source>
</evidence>
<sequence length="408" mass="40553">MRKNVIRTGLLATTAIAAATLVACGGGGGGGGTPAPTPTATMGTLAVSMTDAPACGFDAVNVTVNKVRVHQSSTAGDTDAGWTDITLSPAKKINLLNLTNGVLESLGQTSLAPGKYTQLRLVLDANTGTGLANSVIPTGSTAEQTLETPSGTQSGIKLVNEFDIAAGQKVDLVLDFDACKSVLTRGNGKYALKPVIKVVPAAANGISGFVSTALLPSRVMVSAQQNGVIVSSTAPTSTGEFFLSRLAPGNYDVVITADDRAASVIGAVPVASTTSTTALSTSAAPIALAASASGSISGAVTLAPASSTEAAFVAAKQTFAAGPTVTIKYQGADLASGAYTLAKLPVAAPQYAAYGATLPLVFAQSLTTVPGAGKYKLDASATGYAVKSIAVVDIATANQSNVNFALAP</sequence>
<dbReference type="Gene3D" id="2.60.40.1120">
    <property type="entry name" value="Carboxypeptidase-like, regulatory domain"/>
    <property type="match status" value="1"/>
</dbReference>
<feature type="domain" description="DUF4382" evidence="2">
    <location>
        <begin position="43"/>
        <end position="194"/>
    </location>
</feature>
<evidence type="ECO:0000259" key="2">
    <source>
        <dbReference type="Pfam" id="PF14321"/>
    </source>
</evidence>
<dbReference type="PROSITE" id="PS51257">
    <property type="entry name" value="PROKAR_LIPOPROTEIN"/>
    <property type="match status" value="1"/>
</dbReference>
<name>A0A2G8TH81_9BURK</name>
<feature type="signal peptide" evidence="1">
    <location>
        <begin position="1"/>
        <end position="25"/>
    </location>
</feature>
<keyword evidence="4" id="KW-1185">Reference proteome</keyword>
<dbReference type="InterPro" id="IPR025491">
    <property type="entry name" value="DUF4382"/>
</dbReference>
<dbReference type="EMBL" id="PDOC01000004">
    <property type="protein sequence ID" value="PIL45411.1"/>
    <property type="molecule type" value="Genomic_DNA"/>
</dbReference>
<reference evidence="3 4" key="1">
    <citation type="submission" date="2017-10" db="EMBL/GenBank/DDBJ databases">
        <title>Massilia psychrophilum sp. nov., a novel purple-pigmented bacterium isolated from Tianshan glacier, Xinjiang Municipality, China.</title>
        <authorList>
            <person name="Wang H."/>
        </authorList>
    </citation>
    <scope>NUCLEOTIDE SEQUENCE [LARGE SCALE GENOMIC DNA]</scope>
    <source>
        <strain evidence="3 4">JCM 30074</strain>
    </source>
</reference>
<accession>A0A2G8TH81</accession>
<evidence type="ECO:0000256" key="1">
    <source>
        <dbReference type="SAM" id="SignalP"/>
    </source>
</evidence>
<keyword evidence="1" id="KW-0732">Signal</keyword>
<comment type="caution">
    <text evidence="3">The sequence shown here is derived from an EMBL/GenBank/DDBJ whole genome shotgun (WGS) entry which is preliminary data.</text>
</comment>
<dbReference type="Pfam" id="PF14321">
    <property type="entry name" value="DUF4382"/>
    <property type="match status" value="1"/>
</dbReference>
<protein>
    <recommendedName>
        <fullName evidence="2">DUF4382 domain-containing protein</fullName>
    </recommendedName>
</protein>